<proteinExistence type="predicted"/>
<keyword evidence="3" id="KW-1185">Reference proteome</keyword>
<evidence type="ECO:0000313" key="3">
    <source>
        <dbReference type="Proteomes" id="UP000737402"/>
    </source>
</evidence>
<accession>A0ABS2NZX7</accession>
<name>A0ABS2NZX7_9BACI</name>
<dbReference type="Pfam" id="PF14280">
    <property type="entry name" value="DUF4365"/>
    <property type="match status" value="1"/>
</dbReference>
<dbReference type="Proteomes" id="UP000737402">
    <property type="component" value="Unassembled WGS sequence"/>
</dbReference>
<dbReference type="InterPro" id="IPR025375">
    <property type="entry name" value="DUF4365"/>
</dbReference>
<feature type="domain" description="DUF4365" evidence="1">
    <location>
        <begin position="14"/>
        <end position="141"/>
    </location>
</feature>
<organism evidence="2 3">
    <name type="scientific">Sutcliffiella tianshenii</name>
    <dbReference type="NCBI Taxonomy" id="1463404"/>
    <lineage>
        <taxon>Bacteria</taxon>
        <taxon>Bacillati</taxon>
        <taxon>Bacillota</taxon>
        <taxon>Bacilli</taxon>
        <taxon>Bacillales</taxon>
        <taxon>Bacillaceae</taxon>
        <taxon>Sutcliffiella</taxon>
    </lineage>
</organism>
<protein>
    <recommendedName>
        <fullName evidence="1">DUF4365 domain-containing protein</fullName>
    </recommendedName>
</protein>
<dbReference type="EMBL" id="JAFBED010000003">
    <property type="protein sequence ID" value="MBM7620033.1"/>
    <property type="molecule type" value="Genomic_DNA"/>
</dbReference>
<sequence>MPSRVDTHITGDIGECFVTYQLVKSKKWFVSDRQRSDYGIDLIAQRSIERPELDKQIRIQAKATESLKVIDKNIHFSLDRNYINYYLSCIEPVIFVVIHVREHRHDEAYYIHIQDWVHNNLDYWNKNQESYTIKIPLANSLFEGLKGPLLYFSAHQYRLYDVYGRESTRASRKSARESSEQSLVTSPTAFHIAKTDLLDVLERNGDASDTTKLWNEVYHTSLYSLDKLTQKDILSIVVPVGKTVNPNGLFTLSQLYQIHYESICKLNLPEFFLNDFPHVAYYCQWLEESGSNRPNSTILYAINNDFPEYYGYKIVKKTPTVLENGQDFYFDPFLIFQEIQKV</sequence>
<evidence type="ECO:0000313" key="2">
    <source>
        <dbReference type="EMBL" id="MBM7620033.1"/>
    </source>
</evidence>
<gene>
    <name evidence="2" type="ORF">JOC95_001885</name>
</gene>
<reference evidence="2 3" key="1">
    <citation type="submission" date="2021-01" db="EMBL/GenBank/DDBJ databases">
        <title>Genomic Encyclopedia of Type Strains, Phase IV (KMG-IV): sequencing the most valuable type-strain genomes for metagenomic binning, comparative biology and taxonomic classification.</title>
        <authorList>
            <person name="Goeker M."/>
        </authorList>
    </citation>
    <scope>NUCLEOTIDE SEQUENCE [LARGE SCALE GENOMIC DNA]</scope>
    <source>
        <strain evidence="2 3">DSM 25879</strain>
    </source>
</reference>
<dbReference type="RefSeq" id="WP_204415372.1">
    <property type="nucleotide sequence ID" value="NZ_JAFBED010000003.1"/>
</dbReference>
<comment type="caution">
    <text evidence="2">The sequence shown here is derived from an EMBL/GenBank/DDBJ whole genome shotgun (WGS) entry which is preliminary data.</text>
</comment>
<evidence type="ECO:0000259" key="1">
    <source>
        <dbReference type="Pfam" id="PF14280"/>
    </source>
</evidence>